<organism evidence="1 2">
    <name type="scientific">Nicoliella spurrieriana</name>
    <dbReference type="NCBI Taxonomy" id="2925830"/>
    <lineage>
        <taxon>Bacteria</taxon>
        <taxon>Bacillati</taxon>
        <taxon>Bacillota</taxon>
        <taxon>Bacilli</taxon>
        <taxon>Lactobacillales</taxon>
        <taxon>Lactobacillaceae</taxon>
        <taxon>Nicoliella</taxon>
    </lineage>
</organism>
<geneLocation type="plasmid" evidence="1 2">
    <name>p1unnamed</name>
</geneLocation>
<reference evidence="1" key="1">
    <citation type="journal article" date="2022" name="Int. J. Syst. Evol. Microbiol.">
        <title>Apilactobacillus apisilvae sp. nov., Nicolia spurrieriana gen. nov. sp. nov., Bombilactobacillus folatiphilus sp. nov. and Bombilactobacillus thymidiniphilus sp. nov., four new lactic acid bacterial isolates from stingless bees Tetragonula carbonaria and Austroplebeia australis.</title>
        <authorList>
            <person name="Oliphant S.A."/>
            <person name="Watson-Haigh N.S."/>
            <person name="Sumby K.M."/>
            <person name="Gardner J."/>
            <person name="Groom S."/>
            <person name="Jiranek V."/>
        </authorList>
    </citation>
    <scope>NUCLEOTIDE SEQUENCE</scope>
    <source>
        <strain evidence="1">SGEP1_A5</strain>
    </source>
</reference>
<dbReference type="EMBL" id="CP093360">
    <property type="protein sequence ID" value="UQS86084.1"/>
    <property type="molecule type" value="Genomic_DNA"/>
</dbReference>
<dbReference type="Proteomes" id="UP000831181">
    <property type="component" value="Plasmid p1unnamed"/>
</dbReference>
<dbReference type="AlphaFoldDB" id="A0A976X4U1"/>
<evidence type="ECO:0000313" key="2">
    <source>
        <dbReference type="Proteomes" id="UP000831181"/>
    </source>
</evidence>
<dbReference type="KEGG" id="lbe:MOO44_00120"/>
<keyword evidence="2" id="KW-1185">Reference proteome</keyword>
<gene>
    <name evidence="1" type="ORF">MOO44_00120</name>
</gene>
<name>A0A976X4U1_9LACO</name>
<accession>A0A976X4U1</accession>
<keyword evidence="1" id="KW-0614">Plasmid</keyword>
<proteinExistence type="predicted"/>
<evidence type="ECO:0000313" key="1">
    <source>
        <dbReference type="EMBL" id="UQS86084.1"/>
    </source>
</evidence>
<dbReference type="RefSeq" id="WP_260115891.1">
    <property type="nucleotide sequence ID" value="NZ_CP093360.1"/>
</dbReference>
<protein>
    <submittedName>
        <fullName evidence="1">Acetyl-CoA carboxylase</fullName>
    </submittedName>
</protein>
<sequence length="104" mass="12525">MDAQEVTQHANLIFKRLTPWFKRIPNTRYRLIVVNDVYDHCYNFYIEISRKLTLTRLVPLHEIDDYDLMNLGLILKALNHNCQLPIDFRQFSDNDKRFLNGSFH</sequence>